<evidence type="ECO:0000313" key="1">
    <source>
        <dbReference type="EMBL" id="KAK7537360.1"/>
    </source>
</evidence>
<dbReference type="RefSeq" id="XP_066655511.1">
    <property type="nucleotide sequence ID" value="XM_066798202.1"/>
</dbReference>
<accession>A0ABR1LTJ0</accession>
<dbReference type="Proteomes" id="UP001360953">
    <property type="component" value="Unassembled WGS sequence"/>
</dbReference>
<dbReference type="GeneID" id="92031108"/>
<proteinExistence type="predicted"/>
<protein>
    <submittedName>
        <fullName evidence="1">Uncharacterized protein</fullName>
    </submittedName>
</protein>
<name>A0ABR1LTJ0_9PEZI</name>
<dbReference type="EMBL" id="JBBPEH010000006">
    <property type="protein sequence ID" value="KAK7537360.1"/>
    <property type="molecule type" value="Genomic_DNA"/>
</dbReference>
<keyword evidence="2" id="KW-1185">Reference proteome</keyword>
<comment type="caution">
    <text evidence="1">The sequence shown here is derived from an EMBL/GenBank/DDBJ whole genome shotgun (WGS) entry which is preliminary data.</text>
</comment>
<organism evidence="1 2">
    <name type="scientific">Phyllosticta citribraziliensis</name>
    <dbReference type="NCBI Taxonomy" id="989973"/>
    <lineage>
        <taxon>Eukaryota</taxon>
        <taxon>Fungi</taxon>
        <taxon>Dikarya</taxon>
        <taxon>Ascomycota</taxon>
        <taxon>Pezizomycotina</taxon>
        <taxon>Dothideomycetes</taxon>
        <taxon>Dothideomycetes incertae sedis</taxon>
        <taxon>Botryosphaeriales</taxon>
        <taxon>Phyllostictaceae</taxon>
        <taxon>Phyllosticta</taxon>
    </lineage>
</organism>
<sequence>MKDVIMNCHYASRSKYQDDLSRERQNDDCPLRYTFTRDKVAPSERLLYSIPQPHRTWNLIEPLAAAAVLHAYYVAGKLIDIHPHSNSTCGLNHPRLVTDMFHSKSNHYFHSHSALDLATTGGSFQDQPNLATMGPPNQPPPPPPWFSPRQSIERPVSPRTLLHPDEEMVVLTVVELKLLDTFTADVVLCAVEPGKWVTVVVSVTLDTAGGAVAAAAAQQAGAVVTTVEQAGVELDRLELELVDFLLDELLLLDDDSDEDVTTRTDMSRMSRTMLRATVSVTVATGAATVEFLRRAELRLLGDADADDDASALPLPRPVAVLVDVAVVWAPAQNEPAANTRKEASLMMR</sequence>
<reference evidence="1 2" key="1">
    <citation type="submission" date="2024-04" db="EMBL/GenBank/DDBJ databases">
        <title>Phyllosticta paracitricarpa is synonymous to the EU quarantine fungus P. citricarpa based on phylogenomic analyses.</title>
        <authorList>
            <consortium name="Lawrence Berkeley National Laboratory"/>
            <person name="Van ingen-buijs V.A."/>
            <person name="Van westerhoven A.C."/>
            <person name="Haridas S."/>
            <person name="Skiadas P."/>
            <person name="Martin F."/>
            <person name="Groenewald J.Z."/>
            <person name="Crous P.W."/>
            <person name="Seidl M.F."/>
        </authorList>
    </citation>
    <scope>NUCLEOTIDE SEQUENCE [LARGE SCALE GENOMIC DNA]</scope>
    <source>
        <strain evidence="1 2">CPC 17464</strain>
    </source>
</reference>
<evidence type="ECO:0000313" key="2">
    <source>
        <dbReference type="Proteomes" id="UP001360953"/>
    </source>
</evidence>
<gene>
    <name evidence="1" type="ORF">J3D65DRAFT_603348</name>
</gene>